<dbReference type="InterPro" id="IPR007369">
    <property type="entry name" value="Peptidase_A22B_SPP"/>
</dbReference>
<feature type="transmembrane region" description="Helical" evidence="9">
    <location>
        <begin position="67"/>
        <end position="89"/>
    </location>
</feature>
<dbReference type="SMART" id="SM00730">
    <property type="entry name" value="PSN"/>
    <property type="match status" value="1"/>
</dbReference>
<feature type="transmembrane region" description="Helical" evidence="9">
    <location>
        <begin position="270"/>
        <end position="292"/>
    </location>
</feature>
<gene>
    <name evidence="10" type="ORF">HK097_005150</name>
</gene>
<feature type="compositionally biased region" description="Basic residues" evidence="8">
    <location>
        <begin position="415"/>
        <end position="424"/>
    </location>
</feature>
<name>A0AAD5S0G7_9FUNG</name>
<dbReference type="Proteomes" id="UP001212841">
    <property type="component" value="Unassembled WGS sequence"/>
</dbReference>
<feature type="transmembrane region" description="Helical" evidence="9">
    <location>
        <begin position="167"/>
        <end position="185"/>
    </location>
</feature>
<keyword evidence="5" id="KW-0256">Endoplasmic reticulum</keyword>
<evidence type="ECO:0000256" key="6">
    <source>
        <dbReference type="ARBA" id="ARBA00022989"/>
    </source>
</evidence>
<evidence type="ECO:0000256" key="4">
    <source>
        <dbReference type="ARBA" id="ARBA00022801"/>
    </source>
</evidence>
<feature type="transmembrane region" description="Helical" evidence="9">
    <location>
        <begin position="225"/>
        <end position="249"/>
    </location>
</feature>
<evidence type="ECO:0000256" key="8">
    <source>
        <dbReference type="SAM" id="MobiDB-lite"/>
    </source>
</evidence>
<comment type="subcellular location">
    <subcellularLocation>
        <location evidence="1">Endoplasmic reticulum membrane</location>
        <topology evidence="1">Multi-pass membrane protein</topology>
    </subcellularLocation>
</comment>
<evidence type="ECO:0000256" key="5">
    <source>
        <dbReference type="ARBA" id="ARBA00022824"/>
    </source>
</evidence>
<feature type="compositionally biased region" description="Basic residues" evidence="8">
    <location>
        <begin position="335"/>
        <end position="347"/>
    </location>
</feature>
<evidence type="ECO:0000313" key="10">
    <source>
        <dbReference type="EMBL" id="KAJ3032682.1"/>
    </source>
</evidence>
<evidence type="ECO:0000256" key="7">
    <source>
        <dbReference type="ARBA" id="ARBA00023136"/>
    </source>
</evidence>
<keyword evidence="6 9" id="KW-1133">Transmembrane helix</keyword>
<organism evidence="10 11">
    <name type="scientific">Rhizophlyctis rosea</name>
    <dbReference type="NCBI Taxonomy" id="64517"/>
    <lineage>
        <taxon>Eukaryota</taxon>
        <taxon>Fungi</taxon>
        <taxon>Fungi incertae sedis</taxon>
        <taxon>Chytridiomycota</taxon>
        <taxon>Chytridiomycota incertae sedis</taxon>
        <taxon>Chytridiomycetes</taxon>
        <taxon>Rhizophlyctidales</taxon>
        <taxon>Rhizophlyctidaceae</taxon>
        <taxon>Rhizophlyctis</taxon>
    </lineage>
</organism>
<accession>A0AAD5S0G7</accession>
<evidence type="ECO:0000313" key="11">
    <source>
        <dbReference type="Proteomes" id="UP001212841"/>
    </source>
</evidence>
<dbReference type="PANTHER" id="PTHR12174:SF23">
    <property type="entry name" value="MINOR HISTOCOMPATIBILITY ANTIGEN H13"/>
    <property type="match status" value="1"/>
</dbReference>
<keyword evidence="11" id="KW-1185">Reference proteome</keyword>
<feature type="region of interest" description="Disordered" evidence="8">
    <location>
        <begin position="327"/>
        <end position="424"/>
    </location>
</feature>
<dbReference type="InterPro" id="IPR006639">
    <property type="entry name" value="Preselin/SPP"/>
</dbReference>
<keyword evidence="3 9" id="KW-0812">Transmembrane</keyword>
<dbReference type="AlphaFoldDB" id="A0AAD5S0G7"/>
<dbReference type="GO" id="GO:0098554">
    <property type="term" value="C:cytoplasmic side of endoplasmic reticulum membrane"/>
    <property type="evidence" value="ECO:0007669"/>
    <property type="project" value="TreeGrafter"/>
</dbReference>
<dbReference type="Pfam" id="PF04258">
    <property type="entry name" value="Peptidase_A22B"/>
    <property type="match status" value="1"/>
</dbReference>
<reference evidence="10" key="1">
    <citation type="submission" date="2020-05" db="EMBL/GenBank/DDBJ databases">
        <title>Phylogenomic resolution of chytrid fungi.</title>
        <authorList>
            <person name="Stajich J.E."/>
            <person name="Amses K."/>
            <person name="Simmons R."/>
            <person name="Seto K."/>
            <person name="Myers J."/>
            <person name="Bonds A."/>
            <person name="Quandt C.A."/>
            <person name="Barry K."/>
            <person name="Liu P."/>
            <person name="Grigoriev I."/>
            <person name="Longcore J.E."/>
            <person name="James T.Y."/>
        </authorList>
    </citation>
    <scope>NUCLEOTIDE SEQUENCE</scope>
    <source>
        <strain evidence="10">JEL0318</strain>
    </source>
</reference>
<evidence type="ECO:0000256" key="1">
    <source>
        <dbReference type="ARBA" id="ARBA00004477"/>
    </source>
</evidence>
<sequence length="424" mass="47628">MAVVPIYFGSMAALRMPKSKKDKKHPEPDEEREFFSFEDAKMFPILGSATLFTLYLVFKFLDKQYINYLVTAYFSILGVGALVETALGISRRLTGWDIKGEYRLDMWKRDKEILSYHFSTYHLLLLFISIILSALYAAYKHWIISNLYGEAFAASAIQLLNLDSFKTGIALLSGLFLYDIFWVFGTDVMVTVAKSFDAPVKVIWPKDVWELVEKGLWRPTEGVQFTMLGLGDIVIPGIFVALCLQFDHYRYLKSPAGKRHKHTYSFPKPYFHACFTAYILGLVTTVVVMHTFQAAQPALLYLSPACILSSLLTALLRGELKEFWSFSPADSSSKSKSKTKKGKKGKKVKVEDDDGVSREASAEEDDDVVQERESGETTSEEILGRGSTKGSGRGSVVAKREEGEEEVEVVGSKGGVKKRKGKKR</sequence>
<keyword evidence="4" id="KW-0378">Hydrolase</keyword>
<dbReference type="GO" id="GO:0006465">
    <property type="term" value="P:signal peptide processing"/>
    <property type="evidence" value="ECO:0007669"/>
    <property type="project" value="TreeGrafter"/>
</dbReference>
<dbReference type="GO" id="GO:0098553">
    <property type="term" value="C:lumenal side of endoplasmic reticulum membrane"/>
    <property type="evidence" value="ECO:0007669"/>
    <property type="project" value="TreeGrafter"/>
</dbReference>
<keyword evidence="7 9" id="KW-0472">Membrane</keyword>
<feature type="transmembrane region" description="Helical" evidence="9">
    <location>
        <begin position="298"/>
        <end position="316"/>
    </location>
</feature>
<evidence type="ECO:0000256" key="9">
    <source>
        <dbReference type="SAM" id="Phobius"/>
    </source>
</evidence>
<evidence type="ECO:0000256" key="3">
    <source>
        <dbReference type="ARBA" id="ARBA00022692"/>
    </source>
</evidence>
<dbReference type="PANTHER" id="PTHR12174">
    <property type="entry name" value="SIGNAL PEPTIDE PEPTIDASE"/>
    <property type="match status" value="1"/>
</dbReference>
<protein>
    <submittedName>
        <fullName evidence="10">Uncharacterized protein</fullName>
    </submittedName>
</protein>
<comment type="caution">
    <text evidence="10">The sequence shown here is derived from an EMBL/GenBank/DDBJ whole genome shotgun (WGS) entry which is preliminary data.</text>
</comment>
<evidence type="ECO:0000256" key="2">
    <source>
        <dbReference type="ARBA" id="ARBA00006859"/>
    </source>
</evidence>
<dbReference type="GO" id="GO:0033619">
    <property type="term" value="P:membrane protein proteolysis"/>
    <property type="evidence" value="ECO:0007669"/>
    <property type="project" value="TreeGrafter"/>
</dbReference>
<dbReference type="GO" id="GO:0042500">
    <property type="term" value="F:aspartic endopeptidase activity, intramembrane cleaving"/>
    <property type="evidence" value="ECO:0007669"/>
    <property type="project" value="InterPro"/>
</dbReference>
<feature type="transmembrane region" description="Helical" evidence="9">
    <location>
        <begin position="113"/>
        <end position="136"/>
    </location>
</feature>
<dbReference type="EMBL" id="JADGJD010002414">
    <property type="protein sequence ID" value="KAJ3032682.1"/>
    <property type="molecule type" value="Genomic_DNA"/>
</dbReference>
<feature type="transmembrane region" description="Helical" evidence="9">
    <location>
        <begin position="42"/>
        <end position="61"/>
    </location>
</feature>
<proteinExistence type="inferred from homology"/>
<comment type="similarity">
    <text evidence="2">Belongs to the peptidase A22B family.</text>
</comment>